<dbReference type="EMBL" id="CP014691">
    <property type="protein sequence ID" value="AQS87142.1"/>
    <property type="molecule type" value="Genomic_DNA"/>
</dbReference>
<dbReference type="RefSeq" id="WP_077806116.1">
    <property type="nucleotide sequence ID" value="NZ_BJXS01000008.1"/>
</dbReference>
<proteinExistence type="predicted"/>
<reference evidence="1" key="1">
    <citation type="submission" date="2016-03" db="EMBL/GenBank/DDBJ databases">
        <title>Acetic acid bacteria sequencing.</title>
        <authorList>
            <person name="Brandt J."/>
            <person name="Jakob F."/>
            <person name="Vogel R.F."/>
        </authorList>
    </citation>
    <scope>NUCLEOTIDE SEQUENCE [LARGE SCALE GENOMIC DNA]</scope>
    <source>
        <strain evidence="1">NBRC 101099</strain>
    </source>
</reference>
<dbReference type="OrthoDB" id="7239404at2"/>
<organism evidence="1 2">
    <name type="scientific">Neoasaia chiangmaiensis</name>
    <dbReference type="NCBI Taxonomy" id="320497"/>
    <lineage>
        <taxon>Bacteria</taxon>
        <taxon>Pseudomonadati</taxon>
        <taxon>Pseudomonadota</taxon>
        <taxon>Alphaproteobacteria</taxon>
        <taxon>Acetobacterales</taxon>
        <taxon>Acetobacteraceae</taxon>
        <taxon>Neoasaia</taxon>
    </lineage>
</organism>
<keyword evidence="2" id="KW-1185">Reference proteome</keyword>
<dbReference type="Proteomes" id="UP000188604">
    <property type="component" value="Chromosome"/>
</dbReference>
<sequence length="367" mass="39239">MSNDKKRSYARRRFLGGMVGLGLTATMRPAHAWDATENQTAVDDPQLILGGGPDSLPGQIAPLLSHALERGLNLDMPLRTRTDVGRDGVTAANLFDTGMAADGATALVAPGAALVASLSGDPRVHFDYSRWVPIMMAQRPVVTLARAELHRSLKERLEGWLHDHPVRLAVSQPTGVELASLLGLSLLGLHPVPVEGLASQDAALRALQNGTVDAVQLTSNPAGESIEKIIAQAPSGTLPMFHIGNEELSLPSFGQSFEEARRRQPGGPLYDAWQSVALAASTGLTVALPMLTPAPLVARWRHAATLAAETPELRNWSRGNQVSLVSGAESAPLLSALTPDLTALLALRRWINNNTPRWRLGQETRPT</sequence>
<protein>
    <submittedName>
        <fullName evidence="1">Uncharacterized protein</fullName>
    </submittedName>
</protein>
<dbReference type="InterPro" id="IPR006311">
    <property type="entry name" value="TAT_signal"/>
</dbReference>
<evidence type="ECO:0000313" key="2">
    <source>
        <dbReference type="Proteomes" id="UP000188604"/>
    </source>
</evidence>
<dbReference type="PROSITE" id="PS51318">
    <property type="entry name" value="TAT"/>
    <property type="match status" value="1"/>
</dbReference>
<accession>A0A1U9KMX0</accession>
<name>A0A1U9KMX0_9PROT</name>
<dbReference type="STRING" id="320497.A0U93_03440"/>
<gene>
    <name evidence="1" type="ORF">A0U93_03440</name>
</gene>
<dbReference type="KEGG" id="nch:A0U93_03440"/>
<dbReference type="AlphaFoldDB" id="A0A1U9KMX0"/>
<evidence type="ECO:0000313" key="1">
    <source>
        <dbReference type="EMBL" id="AQS87142.1"/>
    </source>
</evidence>